<dbReference type="AlphaFoldDB" id="A0AAD5U9C1"/>
<protein>
    <submittedName>
        <fullName evidence="6">Transmembrane and coiled-coil domain-containing protein 4</fullName>
    </submittedName>
</protein>
<evidence type="ECO:0000256" key="1">
    <source>
        <dbReference type="ARBA" id="ARBA00004141"/>
    </source>
</evidence>
<feature type="non-terminal residue" evidence="6">
    <location>
        <position position="440"/>
    </location>
</feature>
<dbReference type="EMBL" id="JADGKB010000211">
    <property type="protein sequence ID" value="KAJ3250972.1"/>
    <property type="molecule type" value="Genomic_DNA"/>
</dbReference>
<comment type="caution">
    <text evidence="6">The sequence shown here is derived from an EMBL/GenBank/DDBJ whole genome shotgun (WGS) entry which is preliminary data.</text>
</comment>
<name>A0AAD5U9C1_9FUNG</name>
<feature type="transmembrane region" description="Helical" evidence="5">
    <location>
        <begin position="214"/>
        <end position="239"/>
    </location>
</feature>
<evidence type="ECO:0000256" key="5">
    <source>
        <dbReference type="SAM" id="Phobius"/>
    </source>
</evidence>
<dbReference type="Proteomes" id="UP001210925">
    <property type="component" value="Unassembled WGS sequence"/>
</dbReference>
<reference evidence="6" key="1">
    <citation type="submission" date="2020-05" db="EMBL/GenBank/DDBJ databases">
        <title>Phylogenomic resolution of chytrid fungi.</title>
        <authorList>
            <person name="Stajich J.E."/>
            <person name="Amses K."/>
            <person name="Simmons R."/>
            <person name="Seto K."/>
            <person name="Myers J."/>
            <person name="Bonds A."/>
            <person name="Quandt C.A."/>
            <person name="Barry K."/>
            <person name="Liu P."/>
            <person name="Grigoriev I."/>
            <person name="Longcore J.E."/>
            <person name="James T.Y."/>
        </authorList>
    </citation>
    <scope>NUCLEOTIDE SEQUENCE</scope>
    <source>
        <strain evidence="6">PLAUS21</strain>
    </source>
</reference>
<dbReference type="PANTHER" id="PTHR17920:SF3">
    <property type="entry name" value="TRANSMEMBRANE AND COILED-COIL DOMAIN-CONTAINING PROTEIN 4"/>
    <property type="match status" value="1"/>
</dbReference>
<comment type="subcellular location">
    <subcellularLocation>
        <location evidence="1">Membrane</location>
        <topology evidence="1">Multi-pass membrane protein</topology>
    </subcellularLocation>
</comment>
<evidence type="ECO:0000313" key="7">
    <source>
        <dbReference type="Proteomes" id="UP001210925"/>
    </source>
</evidence>
<evidence type="ECO:0000256" key="3">
    <source>
        <dbReference type="ARBA" id="ARBA00022989"/>
    </source>
</evidence>
<proteinExistence type="predicted"/>
<keyword evidence="4 5" id="KW-0472">Membrane</keyword>
<dbReference type="InterPro" id="IPR007941">
    <property type="entry name" value="DUF726"/>
</dbReference>
<organism evidence="6 7">
    <name type="scientific">Boothiomyces macroporosus</name>
    <dbReference type="NCBI Taxonomy" id="261099"/>
    <lineage>
        <taxon>Eukaryota</taxon>
        <taxon>Fungi</taxon>
        <taxon>Fungi incertae sedis</taxon>
        <taxon>Chytridiomycota</taxon>
        <taxon>Chytridiomycota incertae sedis</taxon>
        <taxon>Chytridiomycetes</taxon>
        <taxon>Rhizophydiales</taxon>
        <taxon>Terramycetaceae</taxon>
        <taxon>Boothiomyces</taxon>
    </lineage>
</organism>
<dbReference type="GO" id="GO:0016020">
    <property type="term" value="C:membrane"/>
    <property type="evidence" value="ECO:0007669"/>
    <property type="project" value="UniProtKB-SubCell"/>
</dbReference>
<sequence length="440" mass="48030">MLSEKEIPIEERLPLAVLLYIQLQLKLVELRNSSKDTRAEDEYQHYIQMTMLRLKIHYEFTEQEIEWMDEMVLPDIPVLETLEQRMIEKIRIEDNIHAAQSLVAHILYILLDIKGNNPVEYDARLRTGLKSMAMKIMDYDSKSLKMKEPNDQSYLDEATVESSDKCDDKQKKAPFILFLAECEVIKKIAEINSSLSEAAPSKEEESDSKRLSRWAGVGLAAVGGGLLIGVTGGLATPLIAAGLGTLGTSLGVAGAAASFTALGSVTGAAIVGTLFGVSGAGLAGYKINRRLKDLEEFFFTPINDVPPGLSYYIAISGWLTDINDSTNQWAHLSDWNPMVEILTLSFDRQSLVDLTTAASEFIKTSLITYGASGIAAVTAASTLAFALGWPVALLQTAAMLDNPWNMALDKAEQAGRHLARSVLATHVGGKRPVTLIGHGM</sequence>
<dbReference type="Pfam" id="PF05277">
    <property type="entry name" value="DUF726"/>
    <property type="match status" value="1"/>
</dbReference>
<keyword evidence="3 5" id="KW-1133">Transmembrane helix</keyword>
<accession>A0AAD5U9C1</accession>
<keyword evidence="2 5" id="KW-0812">Transmembrane</keyword>
<dbReference type="PANTHER" id="PTHR17920">
    <property type="entry name" value="TRANSMEMBRANE AND COILED-COIL DOMAIN-CONTAINING PROTEIN 4 TMCO4"/>
    <property type="match status" value="1"/>
</dbReference>
<keyword evidence="7" id="KW-1185">Reference proteome</keyword>
<evidence type="ECO:0000313" key="6">
    <source>
        <dbReference type="EMBL" id="KAJ3250972.1"/>
    </source>
</evidence>
<evidence type="ECO:0000256" key="2">
    <source>
        <dbReference type="ARBA" id="ARBA00022692"/>
    </source>
</evidence>
<evidence type="ECO:0000256" key="4">
    <source>
        <dbReference type="ARBA" id="ARBA00023136"/>
    </source>
</evidence>
<gene>
    <name evidence="6" type="primary">TMCO4</name>
    <name evidence="6" type="ORF">HK103_003037</name>
</gene>
<feature type="transmembrane region" description="Helical" evidence="5">
    <location>
        <begin position="259"/>
        <end position="285"/>
    </location>
</feature>